<reference evidence="7 8" key="1">
    <citation type="submission" date="2018-04" db="EMBL/GenBank/DDBJ databases">
        <title>Genomic Encyclopedia of Archaeal and Bacterial Type Strains, Phase II (KMG-II): from individual species to whole genera.</title>
        <authorList>
            <person name="Goeker M."/>
        </authorList>
    </citation>
    <scope>NUCLEOTIDE SEQUENCE [LARGE SCALE GENOMIC DNA]</scope>
    <source>
        <strain evidence="7 8">DSM 22902</strain>
    </source>
</reference>
<evidence type="ECO:0000256" key="4">
    <source>
        <dbReference type="ARBA" id="ARBA00022723"/>
    </source>
</evidence>
<dbReference type="PANTHER" id="PTHR12001:SF85">
    <property type="entry name" value="SHORT CHAIN ISOPRENYL DIPHOSPHATE SYNTHASE"/>
    <property type="match status" value="1"/>
</dbReference>
<dbReference type="AlphaFoldDB" id="A0A2T5XTD2"/>
<dbReference type="SUPFAM" id="SSF48576">
    <property type="entry name" value="Terpenoid synthases"/>
    <property type="match status" value="1"/>
</dbReference>
<dbReference type="GO" id="GO:0004659">
    <property type="term" value="F:prenyltransferase activity"/>
    <property type="evidence" value="ECO:0007669"/>
    <property type="project" value="InterPro"/>
</dbReference>
<dbReference type="Proteomes" id="UP000243985">
    <property type="component" value="Unassembled WGS sequence"/>
</dbReference>
<comment type="caution">
    <text evidence="7">The sequence shown here is derived from an EMBL/GenBank/DDBJ whole genome shotgun (WGS) entry which is preliminary data.</text>
</comment>
<evidence type="ECO:0000256" key="1">
    <source>
        <dbReference type="ARBA" id="ARBA00001946"/>
    </source>
</evidence>
<proteinExistence type="inferred from homology"/>
<dbReference type="InterPro" id="IPR033749">
    <property type="entry name" value="Polyprenyl_synt_CS"/>
</dbReference>
<dbReference type="EMBL" id="QBKG01000010">
    <property type="protein sequence ID" value="PTX05823.1"/>
    <property type="molecule type" value="Genomic_DNA"/>
</dbReference>
<keyword evidence="3 6" id="KW-0808">Transferase</keyword>
<dbReference type="Pfam" id="PF00348">
    <property type="entry name" value="polyprenyl_synt"/>
    <property type="match status" value="1"/>
</dbReference>
<dbReference type="PANTHER" id="PTHR12001">
    <property type="entry name" value="GERANYLGERANYL PYROPHOSPHATE SYNTHASE"/>
    <property type="match status" value="1"/>
</dbReference>
<dbReference type="RefSeq" id="WP_107782464.1">
    <property type="nucleotide sequence ID" value="NZ_CAUQQP010000002.1"/>
</dbReference>
<dbReference type="InterPro" id="IPR000092">
    <property type="entry name" value="Polyprenyl_synt"/>
</dbReference>
<dbReference type="GO" id="GO:0008299">
    <property type="term" value="P:isoprenoid biosynthetic process"/>
    <property type="evidence" value="ECO:0007669"/>
    <property type="project" value="InterPro"/>
</dbReference>
<dbReference type="CDD" id="cd00685">
    <property type="entry name" value="Trans_IPPS_HT"/>
    <property type="match status" value="1"/>
</dbReference>
<evidence type="ECO:0000313" key="7">
    <source>
        <dbReference type="EMBL" id="PTX05823.1"/>
    </source>
</evidence>
<protein>
    <submittedName>
        <fullName evidence="7">Geranylgeranyl diphosphate synthase type II</fullName>
    </submittedName>
</protein>
<dbReference type="GO" id="GO:0046872">
    <property type="term" value="F:metal ion binding"/>
    <property type="evidence" value="ECO:0007669"/>
    <property type="project" value="UniProtKB-KW"/>
</dbReference>
<organism evidence="7 8">
    <name type="scientific">Capnocytophaga leadbetteri</name>
    <dbReference type="NCBI Taxonomy" id="327575"/>
    <lineage>
        <taxon>Bacteria</taxon>
        <taxon>Pseudomonadati</taxon>
        <taxon>Bacteroidota</taxon>
        <taxon>Flavobacteriia</taxon>
        <taxon>Flavobacteriales</taxon>
        <taxon>Flavobacteriaceae</taxon>
        <taxon>Capnocytophaga</taxon>
    </lineage>
</organism>
<comment type="cofactor">
    <cofactor evidence="1">
        <name>Mg(2+)</name>
        <dbReference type="ChEBI" id="CHEBI:18420"/>
    </cofactor>
</comment>
<name>A0A2T5XTD2_9FLAO</name>
<gene>
    <name evidence="7" type="ORF">C8P65_11053</name>
</gene>
<keyword evidence="4" id="KW-0479">Metal-binding</keyword>
<evidence type="ECO:0000256" key="2">
    <source>
        <dbReference type="ARBA" id="ARBA00006706"/>
    </source>
</evidence>
<dbReference type="InterPro" id="IPR008949">
    <property type="entry name" value="Isoprenoid_synthase_dom_sf"/>
</dbReference>
<keyword evidence="5" id="KW-0460">Magnesium</keyword>
<evidence type="ECO:0000256" key="5">
    <source>
        <dbReference type="ARBA" id="ARBA00022842"/>
    </source>
</evidence>
<comment type="similarity">
    <text evidence="2 6">Belongs to the FPP/GGPP synthase family.</text>
</comment>
<accession>A0A2T5XTD2</accession>
<evidence type="ECO:0000256" key="6">
    <source>
        <dbReference type="RuleBase" id="RU004466"/>
    </source>
</evidence>
<dbReference type="GeneID" id="84581107"/>
<dbReference type="SFLD" id="SFLDG01017">
    <property type="entry name" value="Polyprenyl_Transferase_Like"/>
    <property type="match status" value="1"/>
</dbReference>
<dbReference type="PROSITE" id="PS00444">
    <property type="entry name" value="POLYPRENYL_SYNTHASE_2"/>
    <property type="match status" value="1"/>
</dbReference>
<dbReference type="Gene3D" id="1.10.600.10">
    <property type="entry name" value="Farnesyl Diphosphate Synthase"/>
    <property type="match status" value="1"/>
</dbReference>
<dbReference type="PROSITE" id="PS00723">
    <property type="entry name" value="POLYPRENYL_SYNTHASE_1"/>
    <property type="match status" value="1"/>
</dbReference>
<dbReference type="SFLD" id="SFLDS00005">
    <property type="entry name" value="Isoprenoid_Synthase_Type_I"/>
    <property type="match status" value="1"/>
</dbReference>
<evidence type="ECO:0000256" key="3">
    <source>
        <dbReference type="ARBA" id="ARBA00022679"/>
    </source>
</evidence>
<sequence length="322" mass="36162">MNSINHYREEFLAHLKTSIAVKEPRNLYEPIDYILQLGGKRLRPVLTLIAADLFGSDYLKALPAAAAVEVFHNFSLVHDDIMDNASLRRGKATVHQKWNSNIAILSGDAMLICAYRLLESYPPDTFAALAKLFSKTALEVCEGQQWDMDFETQTQVSIPQYLQMIRYKTAVLVGAALQMGAIIAGASIENQRLIYDFGVTIGLAFQLQDDYLDTFGDEDFGKKIGGDILENKKTILYLKALALADEAQRNTLIAQYTTSEENDEKIAIVTQLFRQTGAAEAVRDEITRTTDEALNLLEHITISDENRAYLKQFALELMNRKV</sequence>
<evidence type="ECO:0000313" key="8">
    <source>
        <dbReference type="Proteomes" id="UP000243985"/>
    </source>
</evidence>